<dbReference type="InterPro" id="IPR004358">
    <property type="entry name" value="Sig_transdc_His_kin-like_C"/>
</dbReference>
<keyword evidence="9" id="KW-0067">ATP-binding</keyword>
<dbReference type="GO" id="GO:0000155">
    <property type="term" value="F:phosphorelay sensor kinase activity"/>
    <property type="evidence" value="ECO:0007669"/>
    <property type="project" value="InterPro"/>
</dbReference>
<dbReference type="Pfam" id="PF02518">
    <property type="entry name" value="HATPase_c"/>
    <property type="match status" value="1"/>
</dbReference>
<dbReference type="Proteomes" id="UP000182258">
    <property type="component" value="Unassembled WGS sequence"/>
</dbReference>
<dbReference type="InterPro" id="IPR003594">
    <property type="entry name" value="HATPase_dom"/>
</dbReference>
<evidence type="ECO:0000256" key="9">
    <source>
        <dbReference type="ARBA" id="ARBA00022840"/>
    </source>
</evidence>
<evidence type="ECO:0000256" key="4">
    <source>
        <dbReference type="ARBA" id="ARBA00022475"/>
    </source>
</evidence>
<dbReference type="EC" id="2.7.13.3" evidence="3"/>
<proteinExistence type="predicted"/>
<keyword evidence="5" id="KW-0597">Phosphoprotein</keyword>
<feature type="domain" description="Histidine kinase" evidence="11">
    <location>
        <begin position="218"/>
        <end position="433"/>
    </location>
</feature>
<dbReference type="InterPro" id="IPR003661">
    <property type="entry name" value="HisK_dim/P_dom"/>
</dbReference>
<dbReference type="Pfam" id="PF25323">
    <property type="entry name" value="6TM_PilS"/>
    <property type="match status" value="1"/>
</dbReference>
<accession>A0A1I1P9P7</accession>
<dbReference type="PROSITE" id="PS50109">
    <property type="entry name" value="HIS_KIN"/>
    <property type="match status" value="1"/>
</dbReference>
<dbReference type="SMART" id="SM00387">
    <property type="entry name" value="HATPase_c"/>
    <property type="match status" value="1"/>
</dbReference>
<dbReference type="STRING" id="728005.SAMN04488059_11841"/>
<evidence type="ECO:0000256" key="2">
    <source>
        <dbReference type="ARBA" id="ARBA00004651"/>
    </source>
</evidence>
<dbReference type="EMBL" id="FOMB01000018">
    <property type="protein sequence ID" value="SFD03733.1"/>
    <property type="molecule type" value="Genomic_DNA"/>
</dbReference>
<name>A0A1I1P9P7_9HYPH</name>
<organism evidence="12 13">
    <name type="scientific">Devosia psychrophila</name>
    <dbReference type="NCBI Taxonomy" id="728005"/>
    <lineage>
        <taxon>Bacteria</taxon>
        <taxon>Pseudomonadati</taxon>
        <taxon>Pseudomonadota</taxon>
        <taxon>Alphaproteobacteria</taxon>
        <taxon>Hyphomicrobiales</taxon>
        <taxon>Devosiaceae</taxon>
        <taxon>Devosia</taxon>
    </lineage>
</organism>
<feature type="transmembrane region" description="Helical" evidence="10">
    <location>
        <begin position="24"/>
        <end position="43"/>
    </location>
</feature>
<dbReference type="Gene3D" id="3.30.565.10">
    <property type="entry name" value="Histidine kinase-like ATPase, C-terminal domain"/>
    <property type="match status" value="1"/>
</dbReference>
<dbReference type="Pfam" id="PF00512">
    <property type="entry name" value="HisKA"/>
    <property type="match status" value="1"/>
</dbReference>
<feature type="transmembrane region" description="Helical" evidence="10">
    <location>
        <begin position="49"/>
        <end position="70"/>
    </location>
</feature>
<keyword evidence="7" id="KW-0547">Nucleotide-binding</keyword>
<dbReference type="GO" id="GO:0005886">
    <property type="term" value="C:plasma membrane"/>
    <property type="evidence" value="ECO:0007669"/>
    <property type="project" value="UniProtKB-SubCell"/>
</dbReference>
<keyword evidence="10" id="KW-0812">Transmembrane</keyword>
<dbReference type="InterPro" id="IPR047770">
    <property type="entry name" value="RegB"/>
</dbReference>
<evidence type="ECO:0000256" key="8">
    <source>
        <dbReference type="ARBA" id="ARBA00022777"/>
    </source>
</evidence>
<evidence type="ECO:0000256" key="5">
    <source>
        <dbReference type="ARBA" id="ARBA00022553"/>
    </source>
</evidence>
<dbReference type="GO" id="GO:0005524">
    <property type="term" value="F:ATP binding"/>
    <property type="evidence" value="ECO:0007669"/>
    <property type="project" value="UniProtKB-KW"/>
</dbReference>
<reference evidence="12 13" key="1">
    <citation type="submission" date="2016-10" db="EMBL/GenBank/DDBJ databases">
        <authorList>
            <person name="de Groot N.N."/>
        </authorList>
    </citation>
    <scope>NUCLEOTIDE SEQUENCE [LARGE SCALE GENOMIC DNA]</scope>
    <source>
        <strain evidence="12 13">CGMCC 1.10210</strain>
    </source>
</reference>
<keyword evidence="4" id="KW-1003">Cell membrane</keyword>
<comment type="catalytic activity">
    <reaction evidence="1">
        <text>ATP + protein L-histidine = ADP + protein N-phospho-L-histidine.</text>
        <dbReference type="EC" id="2.7.13.3"/>
    </reaction>
</comment>
<gene>
    <name evidence="12" type="ORF">SAMN04488059_11841</name>
</gene>
<dbReference type="InterPro" id="IPR036097">
    <property type="entry name" value="HisK_dim/P_sf"/>
</dbReference>
<keyword evidence="8 12" id="KW-0418">Kinase</keyword>
<dbReference type="PANTHER" id="PTHR44936:SF10">
    <property type="entry name" value="SENSOR PROTEIN RSTB"/>
    <property type="match status" value="1"/>
</dbReference>
<sequence length="451" mass="48003">MSMTQADGLPLPSTWRPLRLQTLVLLRWLAVGGQTIGVLFVAFGLGFPLPLLQCFALIALSAGVNLWLVLRLGNSHRPTSRSAASQVAFDLCQLGGLLALTGGLQNPFSLLLLAPVSVSATTLPQRATIFIALLAAVIASALSVWHLPLPWDPVERIVFNRIYVIGIWVSIICGVVFISAYTMRVAHDARQIADALAATELALSRRERLSALDGLAAAAAHELGTPLSTIALAAKEMRAEVQPGSDLAEDVELIIAQSARCRAILAKLRNLGSDGGDPFAAVPLTDLLAEVARPHEGHGKAILFYSEKSAGPPPVFQRGVGLLYGLGNLIENASDFARSTVRVESAWDLEAISVTITDDGPGFAPELIARLGEPYLTSRPRDPHGPDANKPGGLGLGVFIAKTLLERTGARLAFENIGPEGHARVRIVWPRDAVEVGEGTVKLRGRKNTPT</sequence>
<dbReference type="PRINTS" id="PR00344">
    <property type="entry name" value="BCTRLSENSOR"/>
</dbReference>
<dbReference type="InterPro" id="IPR036890">
    <property type="entry name" value="HATPase_C_sf"/>
</dbReference>
<evidence type="ECO:0000256" key="10">
    <source>
        <dbReference type="SAM" id="Phobius"/>
    </source>
</evidence>
<evidence type="ECO:0000256" key="6">
    <source>
        <dbReference type="ARBA" id="ARBA00022679"/>
    </source>
</evidence>
<keyword evidence="6" id="KW-0808">Transferase</keyword>
<dbReference type="InterPro" id="IPR005467">
    <property type="entry name" value="His_kinase_dom"/>
</dbReference>
<dbReference type="NCBIfam" id="NF033792">
    <property type="entry name" value="ActS_PrrB_HisK"/>
    <property type="match status" value="1"/>
</dbReference>
<evidence type="ECO:0000313" key="13">
    <source>
        <dbReference type="Proteomes" id="UP000182258"/>
    </source>
</evidence>
<evidence type="ECO:0000256" key="3">
    <source>
        <dbReference type="ARBA" id="ARBA00012438"/>
    </source>
</evidence>
<dbReference type="InterPro" id="IPR050980">
    <property type="entry name" value="2C_sensor_his_kinase"/>
</dbReference>
<dbReference type="SMART" id="SM00388">
    <property type="entry name" value="HisKA"/>
    <property type="match status" value="1"/>
</dbReference>
<evidence type="ECO:0000313" key="12">
    <source>
        <dbReference type="EMBL" id="SFD03733.1"/>
    </source>
</evidence>
<dbReference type="Gene3D" id="1.10.287.130">
    <property type="match status" value="1"/>
</dbReference>
<keyword evidence="10" id="KW-0472">Membrane</keyword>
<keyword evidence="10" id="KW-1133">Transmembrane helix</keyword>
<evidence type="ECO:0000259" key="11">
    <source>
        <dbReference type="PROSITE" id="PS50109"/>
    </source>
</evidence>
<feature type="transmembrane region" description="Helical" evidence="10">
    <location>
        <begin position="127"/>
        <end position="147"/>
    </location>
</feature>
<comment type="subcellular location">
    <subcellularLocation>
        <location evidence="2">Cell membrane</location>
        <topology evidence="2">Multi-pass membrane protein</topology>
    </subcellularLocation>
</comment>
<dbReference type="CDD" id="cd00082">
    <property type="entry name" value="HisKA"/>
    <property type="match status" value="1"/>
</dbReference>
<dbReference type="PANTHER" id="PTHR44936">
    <property type="entry name" value="SENSOR PROTEIN CREC"/>
    <property type="match status" value="1"/>
</dbReference>
<dbReference type="AlphaFoldDB" id="A0A1I1P9P7"/>
<dbReference type="RefSeq" id="WP_082101960.1">
    <property type="nucleotide sequence ID" value="NZ_FOMB01000018.1"/>
</dbReference>
<protein>
    <recommendedName>
        <fullName evidence="3">histidine kinase</fullName>
        <ecNumber evidence="3">2.7.13.3</ecNumber>
    </recommendedName>
</protein>
<dbReference type="SUPFAM" id="SSF55874">
    <property type="entry name" value="ATPase domain of HSP90 chaperone/DNA topoisomerase II/histidine kinase"/>
    <property type="match status" value="1"/>
</dbReference>
<evidence type="ECO:0000256" key="1">
    <source>
        <dbReference type="ARBA" id="ARBA00000085"/>
    </source>
</evidence>
<feature type="transmembrane region" description="Helical" evidence="10">
    <location>
        <begin position="162"/>
        <end position="181"/>
    </location>
</feature>
<dbReference type="SUPFAM" id="SSF47384">
    <property type="entry name" value="Homodimeric domain of signal transducing histidine kinase"/>
    <property type="match status" value="1"/>
</dbReference>
<evidence type="ECO:0000256" key="7">
    <source>
        <dbReference type="ARBA" id="ARBA00022741"/>
    </source>
</evidence>